<sequence>MNLIQIFGRKLSTEIPKRIIKNVEGKPFVVHETEFAGVTQRWNYRSEIVKRDKLDHKHKYIWMIFAGLSACGFVAFALIKTQVIEGRKEEMLAREKLRRDLKLSGEERKKIGPISNNLN</sequence>
<name>A0AC35UFZ4_9BILA</name>
<dbReference type="Proteomes" id="UP000095286">
    <property type="component" value="Unplaced"/>
</dbReference>
<protein>
    <submittedName>
        <fullName evidence="2">Uncharacterized protein</fullName>
    </submittedName>
</protein>
<proteinExistence type="predicted"/>
<organism evidence="1 2">
    <name type="scientific">Rhabditophanes sp. KR3021</name>
    <dbReference type="NCBI Taxonomy" id="114890"/>
    <lineage>
        <taxon>Eukaryota</taxon>
        <taxon>Metazoa</taxon>
        <taxon>Ecdysozoa</taxon>
        <taxon>Nematoda</taxon>
        <taxon>Chromadorea</taxon>
        <taxon>Rhabditida</taxon>
        <taxon>Tylenchina</taxon>
        <taxon>Panagrolaimomorpha</taxon>
        <taxon>Strongyloidoidea</taxon>
        <taxon>Alloionematidae</taxon>
        <taxon>Rhabditophanes</taxon>
    </lineage>
</organism>
<accession>A0AC35UFZ4</accession>
<reference evidence="2" key="1">
    <citation type="submission" date="2016-11" db="UniProtKB">
        <authorList>
            <consortium name="WormBaseParasite"/>
        </authorList>
    </citation>
    <scope>IDENTIFICATION</scope>
    <source>
        <strain evidence="2">KR3021</strain>
    </source>
</reference>
<evidence type="ECO:0000313" key="1">
    <source>
        <dbReference type="Proteomes" id="UP000095286"/>
    </source>
</evidence>
<evidence type="ECO:0000313" key="2">
    <source>
        <dbReference type="WBParaSite" id="RSKR_0001128500.1"/>
    </source>
</evidence>
<dbReference type="WBParaSite" id="RSKR_0001128500.1">
    <property type="protein sequence ID" value="RSKR_0001128500.1"/>
    <property type="gene ID" value="RSKR_0001128500"/>
</dbReference>